<organism evidence="1 2">
    <name type="scientific">Shigella phage Henu11</name>
    <dbReference type="NCBI Taxonomy" id="2930391"/>
    <lineage>
        <taxon>Viruses</taxon>
        <taxon>Duplodnaviria</taxon>
        <taxon>Heunggongvirae</taxon>
        <taxon>Uroviricota</taxon>
        <taxon>Caudoviricetes</taxon>
        <taxon>Andersonviridae</taxon>
        <taxon>Ounavirinae</taxon>
        <taxon>Mooglevirus</taxon>
        <taxon>Mooglevirus Henu11</taxon>
    </lineage>
</organism>
<dbReference type="Proteomes" id="UP001055816">
    <property type="component" value="Segment"/>
</dbReference>
<proteinExistence type="predicted"/>
<reference evidence="1" key="1">
    <citation type="submission" date="2022-03" db="EMBL/GenBank/DDBJ databases">
        <authorList>
            <person name="Zhao Y."/>
        </authorList>
    </citation>
    <scope>NUCLEOTIDE SEQUENCE</scope>
</reference>
<dbReference type="InterPro" id="IPR032618">
    <property type="entry name" value="DUF4884"/>
</dbReference>
<dbReference type="Pfam" id="PF16225">
    <property type="entry name" value="DUF4884"/>
    <property type="match status" value="1"/>
</dbReference>
<evidence type="ECO:0000313" key="2">
    <source>
        <dbReference type="Proteomes" id="UP001055816"/>
    </source>
</evidence>
<dbReference type="PROSITE" id="PS51257">
    <property type="entry name" value="PROKAR_LIPOPROTEIN"/>
    <property type="match status" value="1"/>
</dbReference>
<protein>
    <submittedName>
        <fullName evidence="1">Uncharacterized protein</fullName>
    </submittedName>
</protein>
<sequence length="81" mass="9253">MWKTIIALGVLFLTGCNPSYDNQDSNYELPPEMRDCSIYKLNGSTFKYDLIVVRCPNSQTTTSYRYGKSSTQHITVIDEGY</sequence>
<keyword evidence="2" id="KW-1185">Reference proteome</keyword>
<evidence type="ECO:0000313" key="1">
    <source>
        <dbReference type="EMBL" id="UTC26032.1"/>
    </source>
</evidence>
<accession>A0A9E7SRM9</accession>
<gene>
    <name evidence="1" type="ORF">Henu11_gp3</name>
</gene>
<dbReference type="EMBL" id="OM953433">
    <property type="protein sequence ID" value="UTC26032.1"/>
    <property type="molecule type" value="Genomic_DNA"/>
</dbReference>
<name>A0A9E7SRM9_9CAUD</name>